<evidence type="ECO:0000259" key="1">
    <source>
        <dbReference type="Pfam" id="PF23953"/>
    </source>
</evidence>
<gene>
    <name evidence="2" type="primary">Copb2_3</name>
    <name evidence="2" type="ORF">GTO92_0019921</name>
</gene>
<dbReference type="Pfam" id="PF23953">
    <property type="entry name" value="TPR_COPA_B"/>
    <property type="match status" value="1"/>
</dbReference>
<evidence type="ECO:0000313" key="2">
    <source>
        <dbReference type="EMBL" id="MBN3291039.1"/>
    </source>
</evidence>
<evidence type="ECO:0000313" key="3">
    <source>
        <dbReference type="Proteomes" id="UP001166052"/>
    </source>
</evidence>
<dbReference type="Gene3D" id="1.25.40.470">
    <property type="match status" value="1"/>
</dbReference>
<dbReference type="Proteomes" id="UP001166052">
    <property type="component" value="Unassembled WGS sequence"/>
</dbReference>
<feature type="domain" description="COPA/B TPR" evidence="1">
    <location>
        <begin position="1"/>
        <end position="64"/>
    </location>
</feature>
<reference evidence="2" key="1">
    <citation type="journal article" date="2021" name="Cell">
        <title>Tracing the genetic footprints of vertebrate landing in non-teleost ray-finned fishes.</title>
        <authorList>
            <person name="Bi X."/>
            <person name="Wang K."/>
            <person name="Yang L."/>
            <person name="Pan H."/>
            <person name="Jiang H."/>
            <person name="Wei Q."/>
            <person name="Fang M."/>
            <person name="Yu H."/>
            <person name="Zhu C."/>
            <person name="Cai Y."/>
            <person name="He Y."/>
            <person name="Gan X."/>
            <person name="Zeng H."/>
            <person name="Yu D."/>
            <person name="Zhu Y."/>
            <person name="Jiang H."/>
            <person name="Qiu Q."/>
            <person name="Yang H."/>
            <person name="Zhang Y.E."/>
            <person name="Wang W."/>
            <person name="Zhu M."/>
            <person name="He S."/>
            <person name="Zhang G."/>
        </authorList>
    </citation>
    <scope>NUCLEOTIDE SEQUENCE</scope>
    <source>
        <strain evidence="2">Bchr_001</strain>
    </source>
</reference>
<organism evidence="2 3">
    <name type="scientific">Polypterus senegalus</name>
    <name type="common">Senegal bichir</name>
    <dbReference type="NCBI Taxonomy" id="55291"/>
    <lineage>
        <taxon>Eukaryota</taxon>
        <taxon>Metazoa</taxon>
        <taxon>Chordata</taxon>
        <taxon>Craniata</taxon>
        <taxon>Vertebrata</taxon>
        <taxon>Euteleostomi</taxon>
        <taxon>Actinopterygii</taxon>
        <taxon>Polypteriformes</taxon>
        <taxon>Polypteridae</taxon>
        <taxon>Polypterus</taxon>
    </lineage>
</organism>
<sequence>MVNRLAEEAEKDDKNNVAFLSYFLQGKLDKCLELLLKTGRLPEAAFLARSYLPSQVSRVVELWQASLK</sequence>
<comment type="caution">
    <text evidence="2">The sequence shown here is derived from an EMBL/GenBank/DDBJ whole genome shotgun (WGS) entry which is preliminary data.</text>
</comment>
<feature type="non-terminal residue" evidence="2">
    <location>
        <position position="1"/>
    </location>
</feature>
<proteinExistence type="predicted"/>
<name>A0ABS2YW74_POLSE</name>
<dbReference type="EMBL" id="JAAWVN010010567">
    <property type="protein sequence ID" value="MBN3291039.1"/>
    <property type="molecule type" value="Genomic_DNA"/>
</dbReference>
<dbReference type="InterPro" id="IPR056176">
    <property type="entry name" value="TPR_COPA_B"/>
</dbReference>
<protein>
    <submittedName>
        <fullName evidence="2">COPB2 protein</fullName>
    </submittedName>
</protein>
<keyword evidence="3" id="KW-1185">Reference proteome</keyword>
<feature type="non-terminal residue" evidence="2">
    <location>
        <position position="68"/>
    </location>
</feature>
<accession>A0ABS2YW74</accession>